<keyword evidence="5 8" id="KW-1133">Transmembrane helix</keyword>
<dbReference type="RefSeq" id="XP_005824484.1">
    <property type="nucleotide sequence ID" value="XM_005824427.1"/>
</dbReference>
<feature type="transmembrane region" description="Helical" evidence="8">
    <location>
        <begin position="90"/>
        <end position="109"/>
    </location>
</feature>
<evidence type="ECO:0000256" key="1">
    <source>
        <dbReference type="ARBA" id="ARBA00004141"/>
    </source>
</evidence>
<accession>L1INN6</accession>
<dbReference type="Pfam" id="PF00909">
    <property type="entry name" value="Ammonium_transp"/>
    <property type="match status" value="1"/>
</dbReference>
<dbReference type="HOGENOM" id="CLU_000445_33_1_1"/>
<dbReference type="GO" id="GO:0005886">
    <property type="term" value="C:plasma membrane"/>
    <property type="evidence" value="ECO:0007669"/>
    <property type="project" value="UniProtKB-SubCell"/>
</dbReference>
<evidence type="ECO:0000313" key="10">
    <source>
        <dbReference type="EMBL" id="EKX37504.1"/>
    </source>
</evidence>
<gene>
    <name evidence="10" type="ORF">GUITHDRAFT_158588</name>
</gene>
<keyword evidence="6 8" id="KW-0472">Membrane</keyword>
<evidence type="ECO:0000256" key="5">
    <source>
        <dbReference type="ARBA" id="ARBA00022989"/>
    </source>
</evidence>
<dbReference type="PANTHER" id="PTHR11730">
    <property type="entry name" value="AMMONIUM TRANSPORTER"/>
    <property type="match status" value="1"/>
</dbReference>
<keyword evidence="4 8" id="KW-0812">Transmembrane</keyword>
<keyword evidence="7 8" id="KW-0924">Ammonia transport</keyword>
<dbReference type="PANTHER" id="PTHR11730:SF6">
    <property type="entry name" value="AMMONIUM TRANSPORTER"/>
    <property type="match status" value="1"/>
</dbReference>
<reference evidence="10 12" key="1">
    <citation type="journal article" date="2012" name="Nature">
        <title>Algal genomes reveal evolutionary mosaicism and the fate of nucleomorphs.</title>
        <authorList>
            <consortium name="DOE Joint Genome Institute"/>
            <person name="Curtis B.A."/>
            <person name="Tanifuji G."/>
            <person name="Burki F."/>
            <person name="Gruber A."/>
            <person name="Irimia M."/>
            <person name="Maruyama S."/>
            <person name="Arias M.C."/>
            <person name="Ball S.G."/>
            <person name="Gile G.H."/>
            <person name="Hirakawa Y."/>
            <person name="Hopkins J.F."/>
            <person name="Kuo A."/>
            <person name="Rensing S.A."/>
            <person name="Schmutz J."/>
            <person name="Symeonidi A."/>
            <person name="Elias M."/>
            <person name="Eveleigh R.J."/>
            <person name="Herman E.K."/>
            <person name="Klute M.J."/>
            <person name="Nakayama T."/>
            <person name="Obornik M."/>
            <person name="Reyes-Prieto A."/>
            <person name="Armbrust E.V."/>
            <person name="Aves S.J."/>
            <person name="Beiko R.G."/>
            <person name="Coutinho P."/>
            <person name="Dacks J.B."/>
            <person name="Durnford D.G."/>
            <person name="Fast N.M."/>
            <person name="Green B.R."/>
            <person name="Grisdale C.J."/>
            <person name="Hempel F."/>
            <person name="Henrissat B."/>
            <person name="Hoppner M.P."/>
            <person name="Ishida K."/>
            <person name="Kim E."/>
            <person name="Koreny L."/>
            <person name="Kroth P.G."/>
            <person name="Liu Y."/>
            <person name="Malik S.B."/>
            <person name="Maier U.G."/>
            <person name="McRose D."/>
            <person name="Mock T."/>
            <person name="Neilson J.A."/>
            <person name="Onodera N.T."/>
            <person name="Poole A.M."/>
            <person name="Pritham E.J."/>
            <person name="Richards T.A."/>
            <person name="Rocap G."/>
            <person name="Roy S.W."/>
            <person name="Sarai C."/>
            <person name="Schaack S."/>
            <person name="Shirato S."/>
            <person name="Slamovits C.H."/>
            <person name="Spencer D.F."/>
            <person name="Suzuki S."/>
            <person name="Worden A.Z."/>
            <person name="Zauner S."/>
            <person name="Barry K."/>
            <person name="Bell C."/>
            <person name="Bharti A.K."/>
            <person name="Crow J.A."/>
            <person name="Grimwood J."/>
            <person name="Kramer R."/>
            <person name="Lindquist E."/>
            <person name="Lucas S."/>
            <person name="Salamov A."/>
            <person name="McFadden G.I."/>
            <person name="Lane C.E."/>
            <person name="Keeling P.J."/>
            <person name="Gray M.W."/>
            <person name="Grigoriev I.V."/>
            <person name="Archibald J.M."/>
        </authorList>
    </citation>
    <scope>NUCLEOTIDE SEQUENCE</scope>
    <source>
        <strain evidence="10 12">CCMP2712</strain>
    </source>
</reference>
<reference evidence="12" key="2">
    <citation type="submission" date="2012-11" db="EMBL/GenBank/DDBJ databases">
        <authorList>
            <person name="Kuo A."/>
            <person name="Curtis B.A."/>
            <person name="Tanifuji G."/>
            <person name="Burki F."/>
            <person name="Gruber A."/>
            <person name="Irimia M."/>
            <person name="Maruyama S."/>
            <person name="Arias M.C."/>
            <person name="Ball S.G."/>
            <person name="Gile G.H."/>
            <person name="Hirakawa Y."/>
            <person name="Hopkins J.F."/>
            <person name="Rensing S.A."/>
            <person name="Schmutz J."/>
            <person name="Symeonidi A."/>
            <person name="Elias M."/>
            <person name="Eveleigh R.J."/>
            <person name="Herman E.K."/>
            <person name="Klute M.J."/>
            <person name="Nakayama T."/>
            <person name="Obornik M."/>
            <person name="Reyes-Prieto A."/>
            <person name="Armbrust E.V."/>
            <person name="Aves S.J."/>
            <person name="Beiko R.G."/>
            <person name="Coutinho P."/>
            <person name="Dacks J.B."/>
            <person name="Durnford D.G."/>
            <person name="Fast N.M."/>
            <person name="Green B.R."/>
            <person name="Grisdale C."/>
            <person name="Hempe F."/>
            <person name="Henrissat B."/>
            <person name="Hoppner M.P."/>
            <person name="Ishida K.-I."/>
            <person name="Kim E."/>
            <person name="Koreny L."/>
            <person name="Kroth P.G."/>
            <person name="Liu Y."/>
            <person name="Malik S.-B."/>
            <person name="Maier U.G."/>
            <person name="McRose D."/>
            <person name="Mock T."/>
            <person name="Neilson J.A."/>
            <person name="Onodera N.T."/>
            <person name="Poole A.M."/>
            <person name="Pritham E.J."/>
            <person name="Richards T.A."/>
            <person name="Rocap G."/>
            <person name="Roy S.W."/>
            <person name="Sarai C."/>
            <person name="Schaack S."/>
            <person name="Shirato S."/>
            <person name="Slamovits C.H."/>
            <person name="Spencer D.F."/>
            <person name="Suzuki S."/>
            <person name="Worden A.Z."/>
            <person name="Zauner S."/>
            <person name="Barry K."/>
            <person name="Bell C."/>
            <person name="Bharti A.K."/>
            <person name="Crow J.A."/>
            <person name="Grimwood J."/>
            <person name="Kramer R."/>
            <person name="Lindquist E."/>
            <person name="Lucas S."/>
            <person name="Salamov A."/>
            <person name="McFadden G.I."/>
            <person name="Lane C.E."/>
            <person name="Keeling P.J."/>
            <person name="Gray M.W."/>
            <person name="Grigoriev I.V."/>
            <person name="Archibald J.M."/>
        </authorList>
    </citation>
    <scope>NUCLEOTIDE SEQUENCE</scope>
    <source>
        <strain evidence="12">CCMP2712</strain>
    </source>
</reference>
<evidence type="ECO:0000256" key="2">
    <source>
        <dbReference type="ARBA" id="ARBA00005887"/>
    </source>
</evidence>
<feature type="transmembrane region" description="Helical" evidence="8">
    <location>
        <begin position="54"/>
        <end position="78"/>
    </location>
</feature>
<evidence type="ECO:0000256" key="7">
    <source>
        <dbReference type="ARBA" id="ARBA00023177"/>
    </source>
</evidence>
<dbReference type="InterPro" id="IPR001905">
    <property type="entry name" value="Ammonium_transpt"/>
</dbReference>
<dbReference type="GO" id="GO:0097272">
    <property type="term" value="P:ammonium homeostasis"/>
    <property type="evidence" value="ECO:0007669"/>
    <property type="project" value="TreeGrafter"/>
</dbReference>
<feature type="transmembrane region" description="Helical" evidence="8">
    <location>
        <begin position="363"/>
        <end position="383"/>
    </location>
</feature>
<dbReference type="EnsemblProtists" id="EKX37504">
    <property type="protein sequence ID" value="EKX37504"/>
    <property type="gene ID" value="GUITHDRAFT_158588"/>
</dbReference>
<evidence type="ECO:0000256" key="3">
    <source>
        <dbReference type="ARBA" id="ARBA00022448"/>
    </source>
</evidence>
<feature type="transmembrane region" description="Helical" evidence="8">
    <location>
        <begin position="175"/>
        <end position="196"/>
    </location>
</feature>
<keyword evidence="3 8" id="KW-0813">Transport</keyword>
<feature type="transmembrane region" description="Helical" evidence="8">
    <location>
        <begin position="339"/>
        <end position="357"/>
    </location>
</feature>
<dbReference type="Proteomes" id="UP000011087">
    <property type="component" value="Unassembled WGS sequence"/>
</dbReference>
<dbReference type="InterPro" id="IPR029020">
    <property type="entry name" value="Ammonium/urea_transptr"/>
</dbReference>
<evidence type="ECO:0000256" key="6">
    <source>
        <dbReference type="ARBA" id="ARBA00023136"/>
    </source>
</evidence>
<dbReference type="AlphaFoldDB" id="L1INN6"/>
<evidence type="ECO:0000313" key="12">
    <source>
        <dbReference type="Proteomes" id="UP000011087"/>
    </source>
</evidence>
<feature type="transmembrane region" description="Helical" evidence="8">
    <location>
        <begin position="309"/>
        <end position="327"/>
    </location>
</feature>
<feature type="transmembrane region" description="Helical" evidence="8">
    <location>
        <begin position="150"/>
        <end position="168"/>
    </location>
</feature>
<feature type="transmembrane region" description="Helical" evidence="8">
    <location>
        <begin position="390"/>
        <end position="409"/>
    </location>
</feature>
<dbReference type="SUPFAM" id="SSF111352">
    <property type="entry name" value="Ammonium transporter"/>
    <property type="match status" value="1"/>
</dbReference>
<protein>
    <recommendedName>
        <fullName evidence="8">Ammonium transporter</fullName>
    </recommendedName>
</protein>
<proteinExistence type="inferred from homology"/>
<dbReference type="NCBIfam" id="TIGR00836">
    <property type="entry name" value="amt"/>
    <property type="match status" value="1"/>
</dbReference>
<feature type="transmembrane region" description="Helical" evidence="8">
    <location>
        <begin position="230"/>
        <end position="251"/>
    </location>
</feature>
<reference evidence="11" key="3">
    <citation type="submission" date="2015-06" db="UniProtKB">
        <authorList>
            <consortium name="EnsemblProtists"/>
        </authorList>
    </citation>
    <scope>IDENTIFICATION</scope>
</reference>
<dbReference type="GeneID" id="17294235"/>
<feature type="transmembrane region" description="Helical" evidence="8">
    <location>
        <begin position="438"/>
        <end position="458"/>
    </location>
</feature>
<evidence type="ECO:0000259" key="9">
    <source>
        <dbReference type="Pfam" id="PF00909"/>
    </source>
</evidence>
<organism evidence="10">
    <name type="scientific">Guillardia theta (strain CCMP2712)</name>
    <name type="common">Cryptophyte</name>
    <dbReference type="NCBI Taxonomy" id="905079"/>
    <lineage>
        <taxon>Eukaryota</taxon>
        <taxon>Cryptophyceae</taxon>
        <taxon>Pyrenomonadales</taxon>
        <taxon>Geminigeraceae</taxon>
        <taxon>Guillardia</taxon>
    </lineage>
</organism>
<dbReference type="EMBL" id="JH993058">
    <property type="protein sequence ID" value="EKX37504.1"/>
    <property type="molecule type" value="Genomic_DNA"/>
</dbReference>
<sequence>MATMPAPDARNFMGLMKNLEKGFNFTIRYVDQLDAEINTTLVSVGQNSNDLDTAWIVLCGALVFFMQAGFAMLEAGIVHPKNVTNILFKNMIDASIAAIAFWLLGYGFAFGSDSGGFIGKCGSECYFGLKDVYNGAGDGMGSSDGWEKWFFQWAFAGAAATIVAGAVCERTKLEAYFIYSVFLSTFMYPVIVHWVWGYGWLSAWGAYPDSNGVARPIFNKDTRSNGLIDFAGSGVVHMVGGFCGLVGAIIAGARRGRFGPDGSVNTLFEGNNTLQALGVFILWFGWYGFNCGSTLMISGGAANVAGKVAVNMTISAASAAITATFLAKALQGHYNISMGLNGVLAGLVGITANCAVVDPWMAFLIGFGAAIILLAGHSLLLYLRIDDPCDASVVHGFCGMWGIWATGIFCTDKNVQYAGYPNANEACGSGEQFGVQVVGSLVIAAWTIGMSVMLFLFIDKTIGIRVSAEVEEDGLDASEHGIDYILPMLPNRTVSSSQRQQTCSL</sequence>
<dbReference type="OrthoDB" id="534912at2759"/>
<dbReference type="InterPro" id="IPR024041">
    <property type="entry name" value="NH4_transpt_AmtB-like_dom"/>
</dbReference>
<dbReference type="GO" id="GO:0008519">
    <property type="term" value="F:ammonium channel activity"/>
    <property type="evidence" value="ECO:0007669"/>
    <property type="project" value="InterPro"/>
</dbReference>
<dbReference type="Gene3D" id="1.10.3430.10">
    <property type="entry name" value="Ammonium transporter AmtB like domains"/>
    <property type="match status" value="1"/>
</dbReference>
<name>L1INN6_GUITC</name>
<evidence type="ECO:0000256" key="8">
    <source>
        <dbReference type="RuleBase" id="RU362002"/>
    </source>
</evidence>
<evidence type="ECO:0000313" key="11">
    <source>
        <dbReference type="EnsemblProtists" id="EKX37504"/>
    </source>
</evidence>
<keyword evidence="12" id="KW-1185">Reference proteome</keyword>
<feature type="domain" description="Ammonium transporter AmtB-like" evidence="9">
    <location>
        <begin position="54"/>
        <end position="481"/>
    </location>
</feature>
<evidence type="ECO:0000256" key="4">
    <source>
        <dbReference type="ARBA" id="ARBA00022692"/>
    </source>
</evidence>
<dbReference type="KEGG" id="gtt:GUITHDRAFT_158588"/>
<dbReference type="STRING" id="905079.L1INN6"/>
<comment type="similarity">
    <text evidence="2 8">Belongs to the ammonia transporter channel (TC 1.A.11.2) family.</text>
</comment>
<dbReference type="InterPro" id="IPR018047">
    <property type="entry name" value="Ammonium_transpt_CS"/>
</dbReference>
<comment type="subcellular location">
    <subcellularLocation>
        <location evidence="8">Cell membrane</location>
        <topology evidence="8">Multi-pass membrane protein</topology>
    </subcellularLocation>
    <subcellularLocation>
        <location evidence="1">Membrane</location>
        <topology evidence="1">Multi-pass membrane protein</topology>
    </subcellularLocation>
</comment>
<dbReference type="PaxDb" id="55529-EKX37504"/>
<dbReference type="PROSITE" id="PS01219">
    <property type="entry name" value="AMMONIUM_TRANSP"/>
    <property type="match status" value="1"/>
</dbReference>
<feature type="transmembrane region" description="Helical" evidence="8">
    <location>
        <begin position="272"/>
        <end position="289"/>
    </location>
</feature>
<dbReference type="eggNOG" id="KOG0682">
    <property type="taxonomic scope" value="Eukaryota"/>
</dbReference>
<dbReference type="OMA" id="NVMMKNM"/>